<keyword evidence="4" id="KW-0732">Signal</keyword>
<evidence type="ECO:0008006" key="12">
    <source>
        <dbReference type="Google" id="ProtNLM"/>
    </source>
</evidence>
<dbReference type="GO" id="GO:0016020">
    <property type="term" value="C:membrane"/>
    <property type="evidence" value="ECO:0007669"/>
    <property type="project" value="UniProtKB-SubCell"/>
</dbReference>
<dbReference type="InterPro" id="IPR046956">
    <property type="entry name" value="RLP23-like"/>
</dbReference>
<accession>A0AAQ3NQJ9</accession>
<evidence type="ECO:0000313" key="11">
    <source>
        <dbReference type="Proteomes" id="UP001374535"/>
    </source>
</evidence>
<evidence type="ECO:0000256" key="4">
    <source>
        <dbReference type="ARBA" id="ARBA00022729"/>
    </source>
</evidence>
<evidence type="ECO:0000256" key="9">
    <source>
        <dbReference type="ARBA" id="ARBA00023180"/>
    </source>
</evidence>
<keyword evidence="11" id="KW-1185">Reference proteome</keyword>
<evidence type="ECO:0000313" key="10">
    <source>
        <dbReference type="EMBL" id="WVZ14444.1"/>
    </source>
</evidence>
<dbReference type="PROSITE" id="PS51450">
    <property type="entry name" value="LRR"/>
    <property type="match status" value="1"/>
</dbReference>
<dbReference type="InterPro" id="IPR032675">
    <property type="entry name" value="LRR_dom_sf"/>
</dbReference>
<protein>
    <recommendedName>
        <fullName evidence="12">Non-specific serine/threonine protein kinase</fullName>
    </recommendedName>
</protein>
<keyword evidence="7" id="KW-0472">Membrane</keyword>
<dbReference type="InterPro" id="IPR001611">
    <property type="entry name" value="Leu-rich_rpt"/>
</dbReference>
<keyword evidence="3" id="KW-0812">Transmembrane</keyword>
<evidence type="ECO:0000256" key="8">
    <source>
        <dbReference type="ARBA" id="ARBA00023170"/>
    </source>
</evidence>
<name>A0AAQ3NQJ9_VIGMU</name>
<dbReference type="AlphaFoldDB" id="A0AAQ3NQJ9"/>
<comment type="subcellular location">
    <subcellularLocation>
        <location evidence="1">Membrane</location>
        <topology evidence="1">Single-pass type I membrane protein</topology>
    </subcellularLocation>
</comment>
<keyword evidence="2" id="KW-0433">Leucine-rich repeat</keyword>
<dbReference type="PANTHER" id="PTHR48063:SF98">
    <property type="entry name" value="LRR RECEPTOR-LIKE SERINE_THREONINE-PROTEIN KINASE FLS2"/>
    <property type="match status" value="1"/>
</dbReference>
<organism evidence="10 11">
    <name type="scientific">Vigna mungo</name>
    <name type="common">Black gram</name>
    <name type="synonym">Phaseolus mungo</name>
    <dbReference type="NCBI Taxonomy" id="3915"/>
    <lineage>
        <taxon>Eukaryota</taxon>
        <taxon>Viridiplantae</taxon>
        <taxon>Streptophyta</taxon>
        <taxon>Embryophyta</taxon>
        <taxon>Tracheophyta</taxon>
        <taxon>Spermatophyta</taxon>
        <taxon>Magnoliopsida</taxon>
        <taxon>eudicotyledons</taxon>
        <taxon>Gunneridae</taxon>
        <taxon>Pentapetalae</taxon>
        <taxon>rosids</taxon>
        <taxon>fabids</taxon>
        <taxon>Fabales</taxon>
        <taxon>Fabaceae</taxon>
        <taxon>Papilionoideae</taxon>
        <taxon>50 kb inversion clade</taxon>
        <taxon>NPAAA clade</taxon>
        <taxon>indigoferoid/millettioid clade</taxon>
        <taxon>Phaseoleae</taxon>
        <taxon>Vigna</taxon>
    </lineage>
</organism>
<dbReference type="Pfam" id="PF12799">
    <property type="entry name" value="LRR_4"/>
    <property type="match status" value="1"/>
</dbReference>
<keyword evidence="5" id="KW-0677">Repeat</keyword>
<reference evidence="10 11" key="1">
    <citation type="journal article" date="2023" name="Life. Sci Alliance">
        <title>Evolutionary insights into 3D genome organization and epigenetic landscape of Vigna mungo.</title>
        <authorList>
            <person name="Junaid A."/>
            <person name="Singh B."/>
            <person name="Bhatia S."/>
        </authorList>
    </citation>
    <scope>NUCLEOTIDE SEQUENCE [LARGE SCALE GENOMIC DNA]</scope>
    <source>
        <strain evidence="10">Urdbean</strain>
    </source>
</reference>
<gene>
    <name evidence="10" type="ORF">V8G54_012010</name>
</gene>
<evidence type="ECO:0000256" key="2">
    <source>
        <dbReference type="ARBA" id="ARBA00022614"/>
    </source>
</evidence>
<dbReference type="InterPro" id="IPR025875">
    <property type="entry name" value="Leu-rich_rpt_4"/>
</dbReference>
<dbReference type="EMBL" id="CP144697">
    <property type="protein sequence ID" value="WVZ14444.1"/>
    <property type="molecule type" value="Genomic_DNA"/>
</dbReference>
<keyword evidence="9" id="KW-0325">Glycoprotein</keyword>
<dbReference type="SUPFAM" id="SSF52058">
    <property type="entry name" value="L domain-like"/>
    <property type="match status" value="1"/>
</dbReference>
<evidence type="ECO:0000256" key="7">
    <source>
        <dbReference type="ARBA" id="ARBA00023136"/>
    </source>
</evidence>
<evidence type="ECO:0000256" key="5">
    <source>
        <dbReference type="ARBA" id="ARBA00022737"/>
    </source>
</evidence>
<evidence type="ECO:0000256" key="3">
    <source>
        <dbReference type="ARBA" id="ARBA00022692"/>
    </source>
</evidence>
<evidence type="ECO:0000256" key="6">
    <source>
        <dbReference type="ARBA" id="ARBA00022989"/>
    </source>
</evidence>
<dbReference type="Proteomes" id="UP001374535">
    <property type="component" value="Chromosome 4"/>
</dbReference>
<dbReference type="PANTHER" id="PTHR48063">
    <property type="entry name" value="LRR RECEPTOR-LIKE KINASE"/>
    <property type="match status" value="1"/>
</dbReference>
<sequence length="114" mass="13464">MIISHLFGCDRYSLQVLNLHGNQINGTLPDFSTFTSLKILYLHNNKLNEEIPVHIQFPPKLENLYISSNSLKGVLTDYHFSNSLSYRTWIHLTTHWTWHLLKTGFHHFNCYLYT</sequence>
<keyword evidence="8" id="KW-0675">Receptor</keyword>
<dbReference type="Gene3D" id="3.80.10.10">
    <property type="entry name" value="Ribonuclease Inhibitor"/>
    <property type="match status" value="1"/>
</dbReference>
<proteinExistence type="predicted"/>
<keyword evidence="6" id="KW-1133">Transmembrane helix</keyword>
<evidence type="ECO:0000256" key="1">
    <source>
        <dbReference type="ARBA" id="ARBA00004479"/>
    </source>
</evidence>